<evidence type="ECO:0000256" key="1">
    <source>
        <dbReference type="SAM" id="MobiDB-lite"/>
    </source>
</evidence>
<name>D0L004_HALNC</name>
<dbReference type="EMBL" id="CP001801">
    <property type="protein sequence ID" value="ACX96027.1"/>
    <property type="molecule type" value="Genomic_DNA"/>
</dbReference>
<dbReference type="KEGG" id="hna:Hneap_1191"/>
<dbReference type="Gene3D" id="1.10.10.10">
    <property type="entry name" value="Winged helix-like DNA-binding domain superfamily/Winged helix DNA-binding domain"/>
    <property type="match status" value="1"/>
</dbReference>
<gene>
    <name evidence="2" type="ordered locus">Hneap_1191</name>
</gene>
<dbReference type="NCBIfam" id="TIGR02944">
    <property type="entry name" value="suf_reg_Xantho"/>
    <property type="match status" value="1"/>
</dbReference>
<dbReference type="AlphaFoldDB" id="D0L004"/>
<dbReference type="RefSeq" id="WP_012824063.1">
    <property type="nucleotide sequence ID" value="NC_013422.1"/>
</dbReference>
<dbReference type="InterPro" id="IPR014290">
    <property type="entry name" value="SUF_FeS_clus_asmbl_reg"/>
</dbReference>
<keyword evidence="3" id="KW-1185">Reference proteome</keyword>
<dbReference type="SUPFAM" id="SSF46785">
    <property type="entry name" value="Winged helix' DNA-binding domain"/>
    <property type="match status" value="1"/>
</dbReference>
<dbReference type="InterPro" id="IPR036388">
    <property type="entry name" value="WH-like_DNA-bd_sf"/>
</dbReference>
<dbReference type="Proteomes" id="UP000009102">
    <property type="component" value="Chromosome"/>
</dbReference>
<proteinExistence type="predicted"/>
<dbReference type="PANTHER" id="PTHR33221">
    <property type="entry name" value="WINGED HELIX-TURN-HELIX TRANSCRIPTIONAL REGULATOR, RRF2 FAMILY"/>
    <property type="match status" value="1"/>
</dbReference>
<dbReference type="GO" id="GO:0003700">
    <property type="term" value="F:DNA-binding transcription factor activity"/>
    <property type="evidence" value="ECO:0007669"/>
    <property type="project" value="TreeGrafter"/>
</dbReference>
<dbReference type="eggNOG" id="COG1959">
    <property type="taxonomic scope" value="Bacteria"/>
</dbReference>
<dbReference type="PROSITE" id="PS51197">
    <property type="entry name" value="HTH_RRF2_2"/>
    <property type="match status" value="1"/>
</dbReference>
<dbReference type="InterPro" id="IPR000944">
    <property type="entry name" value="Tscrpt_reg_Rrf2"/>
</dbReference>
<dbReference type="Pfam" id="PF02082">
    <property type="entry name" value="Rrf2"/>
    <property type="match status" value="1"/>
</dbReference>
<organism evidence="2 3">
    <name type="scientific">Halothiobacillus neapolitanus (strain ATCC 23641 / DSM 15147 / CIP 104769 / NCIMB 8539 / c2)</name>
    <name type="common">Thiobacillus neapolitanus</name>
    <dbReference type="NCBI Taxonomy" id="555778"/>
    <lineage>
        <taxon>Bacteria</taxon>
        <taxon>Pseudomonadati</taxon>
        <taxon>Pseudomonadota</taxon>
        <taxon>Gammaproteobacteria</taxon>
        <taxon>Chromatiales</taxon>
        <taxon>Halothiobacillaceae</taxon>
        <taxon>Halothiobacillus</taxon>
    </lineage>
</organism>
<evidence type="ECO:0000313" key="2">
    <source>
        <dbReference type="EMBL" id="ACX96027.1"/>
    </source>
</evidence>
<sequence length="168" mass="18399">MLKISRMSDYAIVLLTAMAKLASEQQTARALSDQTGLTLPTVGKLVKMLAANELLCSQQGRHGGYRLARPADKISLADIIESIDGPIAMTECFTVEHDCEREADCGLKPHWKAINDGVRQLLDRTTLAELIEPIPQVPVWFDRRTPTATSATIRESGSDKSRQVGSAH</sequence>
<feature type="region of interest" description="Disordered" evidence="1">
    <location>
        <begin position="148"/>
        <end position="168"/>
    </location>
</feature>
<dbReference type="NCBIfam" id="TIGR00738">
    <property type="entry name" value="rrf2_super"/>
    <property type="match status" value="1"/>
</dbReference>
<dbReference type="PANTHER" id="PTHR33221:SF2">
    <property type="entry name" value="TRANSCRIPTIONAL REGULATOR"/>
    <property type="match status" value="1"/>
</dbReference>
<reference evidence="2 3" key="1">
    <citation type="submission" date="2009-10" db="EMBL/GenBank/DDBJ databases">
        <title>Complete sequence of Halothiobacillus neapolitanus c2.</title>
        <authorList>
            <consortium name="US DOE Joint Genome Institute"/>
            <person name="Lucas S."/>
            <person name="Copeland A."/>
            <person name="Lapidus A."/>
            <person name="Glavina del Rio T."/>
            <person name="Tice H."/>
            <person name="Bruce D."/>
            <person name="Goodwin L."/>
            <person name="Pitluck S."/>
            <person name="Davenport K."/>
            <person name="Brettin T."/>
            <person name="Detter J.C."/>
            <person name="Han C."/>
            <person name="Tapia R."/>
            <person name="Larimer F."/>
            <person name="Land M."/>
            <person name="Hauser L."/>
            <person name="Kyrpides N."/>
            <person name="Mikhailova N."/>
            <person name="Kerfeld C."/>
            <person name="Cannon G."/>
            <person name="Heinhort S."/>
        </authorList>
    </citation>
    <scope>NUCLEOTIDE SEQUENCE [LARGE SCALE GENOMIC DNA]</scope>
    <source>
        <strain evidence="3">ATCC 23641 / c2</strain>
    </source>
</reference>
<protein>
    <submittedName>
        <fullName evidence="2">Transcriptional regulator, BadM/Rrf2 family</fullName>
    </submittedName>
</protein>
<dbReference type="STRING" id="555778.Hneap_1191"/>
<dbReference type="GO" id="GO:0005829">
    <property type="term" value="C:cytosol"/>
    <property type="evidence" value="ECO:0007669"/>
    <property type="project" value="TreeGrafter"/>
</dbReference>
<dbReference type="InterPro" id="IPR036390">
    <property type="entry name" value="WH_DNA-bd_sf"/>
</dbReference>
<accession>D0L004</accession>
<dbReference type="HOGENOM" id="CLU_107144_1_2_6"/>
<evidence type="ECO:0000313" key="3">
    <source>
        <dbReference type="Proteomes" id="UP000009102"/>
    </source>
</evidence>